<evidence type="ECO:0000313" key="2">
    <source>
        <dbReference type="Proteomes" id="UP001458880"/>
    </source>
</evidence>
<protein>
    <submittedName>
        <fullName evidence="1">Uncharacterized protein</fullName>
    </submittedName>
</protein>
<keyword evidence="2" id="KW-1185">Reference proteome</keyword>
<dbReference type="EMBL" id="JASPKY010001015">
    <property type="protein sequence ID" value="KAK9679484.1"/>
    <property type="molecule type" value="Genomic_DNA"/>
</dbReference>
<evidence type="ECO:0000313" key="1">
    <source>
        <dbReference type="EMBL" id="KAK9679484.1"/>
    </source>
</evidence>
<comment type="caution">
    <text evidence="1">The sequence shown here is derived from an EMBL/GenBank/DDBJ whole genome shotgun (WGS) entry which is preliminary data.</text>
</comment>
<dbReference type="Proteomes" id="UP001458880">
    <property type="component" value="Unassembled WGS sequence"/>
</dbReference>
<name>A0AAW1HSN1_POPJA</name>
<sequence length="95" mass="10765">MKIGDLEMHCGNCNVVEFCGNPYGYCLCYDTRFADVEEDTYRRIAEGCKSTPHAACYGCEAADCECCDDDDDRLDNMCEQFADYVAEQLELLKND</sequence>
<accession>A0AAW1HSN1</accession>
<gene>
    <name evidence="1" type="ORF">QE152_g39965</name>
</gene>
<dbReference type="AlphaFoldDB" id="A0AAW1HSN1"/>
<organism evidence="1 2">
    <name type="scientific">Popillia japonica</name>
    <name type="common">Japanese beetle</name>
    <dbReference type="NCBI Taxonomy" id="7064"/>
    <lineage>
        <taxon>Eukaryota</taxon>
        <taxon>Metazoa</taxon>
        <taxon>Ecdysozoa</taxon>
        <taxon>Arthropoda</taxon>
        <taxon>Hexapoda</taxon>
        <taxon>Insecta</taxon>
        <taxon>Pterygota</taxon>
        <taxon>Neoptera</taxon>
        <taxon>Endopterygota</taxon>
        <taxon>Coleoptera</taxon>
        <taxon>Polyphaga</taxon>
        <taxon>Scarabaeiformia</taxon>
        <taxon>Scarabaeidae</taxon>
        <taxon>Rutelinae</taxon>
        <taxon>Popillia</taxon>
    </lineage>
</organism>
<reference evidence="1 2" key="1">
    <citation type="journal article" date="2024" name="BMC Genomics">
        <title>De novo assembly and annotation of Popillia japonica's genome with initial clues to its potential as an invasive pest.</title>
        <authorList>
            <person name="Cucini C."/>
            <person name="Boschi S."/>
            <person name="Funari R."/>
            <person name="Cardaioli E."/>
            <person name="Iannotti N."/>
            <person name="Marturano G."/>
            <person name="Paoli F."/>
            <person name="Bruttini M."/>
            <person name="Carapelli A."/>
            <person name="Frati F."/>
            <person name="Nardi F."/>
        </authorList>
    </citation>
    <scope>NUCLEOTIDE SEQUENCE [LARGE SCALE GENOMIC DNA]</scope>
    <source>
        <strain evidence="1">DMR45628</strain>
    </source>
</reference>
<proteinExistence type="predicted"/>